<name>A0A1R3K5S2_COCAP</name>
<gene>
    <name evidence="2" type="ORF">CCACVL1_02800</name>
    <name evidence="1" type="ORF">CCACVL1_03029</name>
</gene>
<proteinExistence type="predicted"/>
<keyword evidence="3" id="KW-1185">Reference proteome</keyword>
<dbReference type="Proteomes" id="UP000188268">
    <property type="component" value="Unassembled WGS sequence"/>
</dbReference>
<dbReference type="Gramene" id="OMP01688">
    <property type="protein sequence ID" value="OMP01688"/>
    <property type="gene ID" value="CCACVL1_03029"/>
</dbReference>
<dbReference type="Gramene" id="OMP02445">
    <property type="protein sequence ID" value="OMP02445"/>
    <property type="gene ID" value="CCACVL1_02800"/>
</dbReference>
<evidence type="ECO:0000313" key="1">
    <source>
        <dbReference type="EMBL" id="OMP01688.1"/>
    </source>
</evidence>
<reference evidence="2 3" key="1">
    <citation type="submission" date="2013-09" db="EMBL/GenBank/DDBJ databases">
        <title>Corchorus capsularis genome sequencing.</title>
        <authorList>
            <person name="Alam M."/>
            <person name="Haque M.S."/>
            <person name="Islam M.S."/>
            <person name="Emdad E.M."/>
            <person name="Islam M.M."/>
            <person name="Ahmed B."/>
            <person name="Halim A."/>
            <person name="Hossen Q.M.M."/>
            <person name="Hossain M.Z."/>
            <person name="Ahmed R."/>
            <person name="Khan M.M."/>
            <person name="Islam R."/>
            <person name="Rashid M.M."/>
            <person name="Khan S.A."/>
            <person name="Rahman M.S."/>
            <person name="Alam M."/>
        </authorList>
    </citation>
    <scope>NUCLEOTIDE SEQUENCE [LARGE SCALE GENOMIC DNA]</scope>
    <source>
        <strain evidence="3">cv. CVL-1</strain>
        <tissue evidence="2">Whole seedling</tissue>
    </source>
</reference>
<accession>A0A1R3K5S2</accession>
<evidence type="ECO:0000313" key="2">
    <source>
        <dbReference type="EMBL" id="OMP02445.1"/>
    </source>
</evidence>
<protein>
    <submittedName>
        <fullName evidence="2">Uncharacterized protein</fullName>
    </submittedName>
</protein>
<comment type="caution">
    <text evidence="2">The sequence shown here is derived from an EMBL/GenBank/DDBJ whole genome shotgun (WGS) entry which is preliminary data.</text>
</comment>
<dbReference type="AlphaFoldDB" id="A0A1R3K5S2"/>
<sequence length="45" mass="5293">MVKWQKRARFLRQIGDRRCGTGLEHGLLLALLRTVRLTYKAQLLL</sequence>
<organism evidence="2 3">
    <name type="scientific">Corchorus capsularis</name>
    <name type="common">Jute</name>
    <dbReference type="NCBI Taxonomy" id="210143"/>
    <lineage>
        <taxon>Eukaryota</taxon>
        <taxon>Viridiplantae</taxon>
        <taxon>Streptophyta</taxon>
        <taxon>Embryophyta</taxon>
        <taxon>Tracheophyta</taxon>
        <taxon>Spermatophyta</taxon>
        <taxon>Magnoliopsida</taxon>
        <taxon>eudicotyledons</taxon>
        <taxon>Gunneridae</taxon>
        <taxon>Pentapetalae</taxon>
        <taxon>rosids</taxon>
        <taxon>malvids</taxon>
        <taxon>Malvales</taxon>
        <taxon>Malvaceae</taxon>
        <taxon>Grewioideae</taxon>
        <taxon>Apeibeae</taxon>
        <taxon>Corchorus</taxon>
    </lineage>
</organism>
<evidence type="ECO:0000313" key="3">
    <source>
        <dbReference type="Proteomes" id="UP000188268"/>
    </source>
</evidence>
<dbReference type="EMBL" id="AWWV01006367">
    <property type="protein sequence ID" value="OMP01688.1"/>
    <property type="molecule type" value="Genomic_DNA"/>
</dbReference>
<dbReference type="EMBL" id="AWWV01006231">
    <property type="protein sequence ID" value="OMP02445.1"/>
    <property type="molecule type" value="Genomic_DNA"/>
</dbReference>